<reference evidence="1" key="1">
    <citation type="submission" date="2021-05" db="EMBL/GenBank/DDBJ databases">
        <authorList>
            <person name="Alioto T."/>
            <person name="Alioto T."/>
            <person name="Gomez Garrido J."/>
        </authorList>
    </citation>
    <scope>NUCLEOTIDE SEQUENCE</scope>
</reference>
<name>A0A8D8D980_CULPI</name>
<proteinExistence type="predicted"/>
<organism evidence="1">
    <name type="scientific">Culex pipiens</name>
    <name type="common">House mosquito</name>
    <dbReference type="NCBI Taxonomy" id="7175"/>
    <lineage>
        <taxon>Eukaryota</taxon>
        <taxon>Metazoa</taxon>
        <taxon>Ecdysozoa</taxon>
        <taxon>Arthropoda</taxon>
        <taxon>Hexapoda</taxon>
        <taxon>Insecta</taxon>
        <taxon>Pterygota</taxon>
        <taxon>Neoptera</taxon>
        <taxon>Endopterygota</taxon>
        <taxon>Diptera</taxon>
        <taxon>Nematocera</taxon>
        <taxon>Culicoidea</taxon>
        <taxon>Culicidae</taxon>
        <taxon>Culicinae</taxon>
        <taxon>Culicini</taxon>
        <taxon>Culex</taxon>
        <taxon>Culex</taxon>
    </lineage>
</organism>
<sequence>MAADKFVSGRVGGGDQPIKTNCCRRLLSGCKRLRPPPPHPCLMHPLDNFQCYSCGGKNCIICANDMRFFHSVCRCTFAPLLWVYVVFNMENKMARGKNSKLETTLNWLE</sequence>
<accession>A0A8D8D980</accession>
<dbReference type="AlphaFoldDB" id="A0A8D8D980"/>
<dbReference type="EMBL" id="HBUE01151068">
    <property type="protein sequence ID" value="CAG6505251.1"/>
    <property type="molecule type" value="Transcribed_RNA"/>
</dbReference>
<evidence type="ECO:0000313" key="1">
    <source>
        <dbReference type="EMBL" id="CAG6505251.1"/>
    </source>
</evidence>
<protein>
    <submittedName>
        <fullName evidence="1">(northern house mosquito) hypothetical protein</fullName>
    </submittedName>
</protein>
<dbReference type="EMBL" id="HBUE01256058">
    <property type="protein sequence ID" value="CAG6556547.1"/>
    <property type="molecule type" value="Transcribed_RNA"/>
</dbReference>